<evidence type="ECO:0008006" key="4">
    <source>
        <dbReference type="Google" id="ProtNLM"/>
    </source>
</evidence>
<evidence type="ECO:0000313" key="2">
    <source>
        <dbReference type="EMBL" id="KXJ85699.1"/>
    </source>
</evidence>
<dbReference type="Proteomes" id="UP000070501">
    <property type="component" value="Unassembled WGS sequence"/>
</dbReference>
<reference evidence="3" key="1">
    <citation type="submission" date="2016-02" db="EMBL/GenBank/DDBJ databases">
        <title>Draft genome sequence of Microdochium bolleyi, a fungal endophyte of beachgrass.</title>
        <authorList>
            <consortium name="DOE Joint Genome Institute"/>
            <person name="David A.S."/>
            <person name="May G."/>
            <person name="Haridas S."/>
            <person name="Lim J."/>
            <person name="Wang M."/>
            <person name="Labutti K."/>
            <person name="Lipzen A."/>
            <person name="Barry K."/>
            <person name="Grigoriev I.V."/>
        </authorList>
    </citation>
    <scope>NUCLEOTIDE SEQUENCE [LARGE SCALE GENOMIC DNA]</scope>
    <source>
        <strain evidence="3">J235TASD1</strain>
    </source>
</reference>
<organism evidence="2 3">
    <name type="scientific">Microdochium bolleyi</name>
    <dbReference type="NCBI Taxonomy" id="196109"/>
    <lineage>
        <taxon>Eukaryota</taxon>
        <taxon>Fungi</taxon>
        <taxon>Dikarya</taxon>
        <taxon>Ascomycota</taxon>
        <taxon>Pezizomycotina</taxon>
        <taxon>Sordariomycetes</taxon>
        <taxon>Xylariomycetidae</taxon>
        <taxon>Xylariales</taxon>
        <taxon>Microdochiaceae</taxon>
        <taxon>Microdochium</taxon>
    </lineage>
</organism>
<dbReference type="AlphaFoldDB" id="A0A136IM32"/>
<feature type="chain" id="PRO_5007292804" description="Killer toxin Kp4 domain-containing protein" evidence="1">
    <location>
        <begin position="17"/>
        <end position="144"/>
    </location>
</feature>
<dbReference type="InParanoid" id="A0A136IM32"/>
<evidence type="ECO:0000313" key="3">
    <source>
        <dbReference type="Proteomes" id="UP000070501"/>
    </source>
</evidence>
<name>A0A136IM32_9PEZI</name>
<dbReference type="EMBL" id="KQ964276">
    <property type="protein sequence ID" value="KXJ85699.1"/>
    <property type="molecule type" value="Genomic_DNA"/>
</dbReference>
<proteinExistence type="predicted"/>
<protein>
    <recommendedName>
        <fullName evidence="4">Killer toxin Kp4 domain-containing protein</fullName>
    </recommendedName>
</protein>
<feature type="signal peptide" evidence="1">
    <location>
        <begin position="1"/>
        <end position="16"/>
    </location>
</feature>
<sequence length="144" mass="14890">MKSFIVAITLATVALAAPSPLATRQFDSTCSILKGGPSDAARAKVVAAMKKALPLDVGGDDGWSGSGGPTFCSLCDGAKIWIKHTGWEGADRSITADELDETMDLFTSGGKECSASVDGSGGYLGVLYGNKNDYSGTCDYDFNC</sequence>
<gene>
    <name evidence="2" type="ORF">Micbo1qcDRAFT_209751</name>
</gene>
<evidence type="ECO:0000256" key="1">
    <source>
        <dbReference type="SAM" id="SignalP"/>
    </source>
</evidence>
<keyword evidence="3" id="KW-1185">Reference proteome</keyword>
<keyword evidence="1" id="KW-0732">Signal</keyword>
<accession>A0A136IM32</accession>
<dbReference type="OrthoDB" id="4743151at2759"/>